<organism evidence="5 6">
    <name type="scientific">Clavelina lepadiformis</name>
    <name type="common">Light-bulb sea squirt</name>
    <name type="synonym">Ascidia lepadiformis</name>
    <dbReference type="NCBI Taxonomy" id="159417"/>
    <lineage>
        <taxon>Eukaryota</taxon>
        <taxon>Metazoa</taxon>
        <taxon>Chordata</taxon>
        <taxon>Tunicata</taxon>
        <taxon>Ascidiacea</taxon>
        <taxon>Aplousobranchia</taxon>
        <taxon>Clavelinidae</taxon>
        <taxon>Clavelina</taxon>
    </lineage>
</organism>
<name>A0ABP0H377_CLALP</name>
<dbReference type="PROSITE" id="PS50923">
    <property type="entry name" value="SUSHI"/>
    <property type="match status" value="1"/>
</dbReference>
<evidence type="ECO:0000313" key="6">
    <source>
        <dbReference type="Proteomes" id="UP001642483"/>
    </source>
</evidence>
<feature type="domain" description="Sushi" evidence="4">
    <location>
        <begin position="23"/>
        <end position="84"/>
    </location>
</feature>
<dbReference type="InterPro" id="IPR035976">
    <property type="entry name" value="Sushi/SCR/CCP_sf"/>
</dbReference>
<dbReference type="InterPro" id="IPR000436">
    <property type="entry name" value="Sushi_SCR_CCP_dom"/>
</dbReference>
<evidence type="ECO:0000313" key="5">
    <source>
        <dbReference type="EMBL" id="CAK8698451.1"/>
    </source>
</evidence>
<comment type="caution">
    <text evidence="2">Lacks conserved residue(s) required for the propagation of feature annotation.</text>
</comment>
<keyword evidence="6" id="KW-1185">Reference proteome</keyword>
<keyword evidence="3" id="KW-0732">Signal</keyword>
<keyword evidence="2" id="KW-0768">Sushi</keyword>
<protein>
    <recommendedName>
        <fullName evidence="4">Sushi domain-containing protein</fullName>
    </recommendedName>
</protein>
<feature type="chain" id="PRO_5045117300" description="Sushi domain-containing protein" evidence="3">
    <location>
        <begin position="19"/>
        <end position="185"/>
    </location>
</feature>
<evidence type="ECO:0000256" key="2">
    <source>
        <dbReference type="PROSITE-ProRule" id="PRU00302"/>
    </source>
</evidence>
<gene>
    <name evidence="5" type="ORF">CVLEPA_LOCUS31895</name>
</gene>
<keyword evidence="1 2" id="KW-1015">Disulfide bond</keyword>
<accession>A0ABP0H377</accession>
<sequence length="185" mass="20638">MIMKLVILTILLASIVFGEGLIPTCSWPPIRTDFDPPAIPVKYFCFNKVCRFYCPSGYYLRGPEWTRCENYLWINNPQAAVCLPTKCPPHIPLVRCFARPCSVTKCPAVPDATCIDNYCGGCHAIFHHKIKGIISKEECNAFQCPPPTKEFCIMQTVCPKYCPHGQMCCRTACGTGCVNVGYIKG</sequence>
<comment type="caution">
    <text evidence="5">The sequence shown here is derived from an EMBL/GenBank/DDBJ whole genome shotgun (WGS) entry which is preliminary data.</text>
</comment>
<evidence type="ECO:0000259" key="4">
    <source>
        <dbReference type="PROSITE" id="PS50923"/>
    </source>
</evidence>
<proteinExistence type="predicted"/>
<dbReference type="EMBL" id="CAWYQH010000174">
    <property type="protein sequence ID" value="CAK8698451.1"/>
    <property type="molecule type" value="Genomic_DNA"/>
</dbReference>
<feature type="signal peptide" evidence="3">
    <location>
        <begin position="1"/>
        <end position="18"/>
    </location>
</feature>
<dbReference type="Proteomes" id="UP001642483">
    <property type="component" value="Unassembled WGS sequence"/>
</dbReference>
<feature type="disulfide bond" evidence="2">
    <location>
        <begin position="25"/>
        <end position="68"/>
    </location>
</feature>
<dbReference type="SUPFAM" id="SSF57535">
    <property type="entry name" value="Complement control module/SCR domain"/>
    <property type="match status" value="1"/>
</dbReference>
<evidence type="ECO:0000256" key="3">
    <source>
        <dbReference type="SAM" id="SignalP"/>
    </source>
</evidence>
<evidence type="ECO:0000256" key="1">
    <source>
        <dbReference type="ARBA" id="ARBA00023157"/>
    </source>
</evidence>
<reference evidence="5 6" key="1">
    <citation type="submission" date="2024-02" db="EMBL/GenBank/DDBJ databases">
        <authorList>
            <person name="Daric V."/>
            <person name="Darras S."/>
        </authorList>
    </citation>
    <scope>NUCLEOTIDE SEQUENCE [LARGE SCALE GENOMIC DNA]</scope>
</reference>